<dbReference type="PANTHER" id="PTHR34598">
    <property type="entry name" value="BLL6449 PROTEIN"/>
    <property type="match status" value="1"/>
</dbReference>
<evidence type="ECO:0000313" key="2">
    <source>
        <dbReference type="EMBL" id="KAF4858475.1"/>
    </source>
</evidence>
<name>A0A9P5ERU8_COLSI</name>
<evidence type="ECO:0000256" key="1">
    <source>
        <dbReference type="ARBA" id="ARBA00023604"/>
    </source>
</evidence>
<reference evidence="2" key="1">
    <citation type="submission" date="2019-06" db="EMBL/GenBank/DDBJ databases">
        <authorList>
            <person name="Gan P."/>
            <person name="Shirasu K."/>
        </authorList>
    </citation>
    <scope>NUCLEOTIDE SEQUENCE [LARGE SCALE GENOMIC DNA]</scope>
    <source>
        <strain evidence="2">CAD2</strain>
    </source>
</reference>
<sequence>MACGTVEAEVDYLQRLPLYQREKPFQLFVPICEIDPDARSTNLAFEKKTQTFVDIRERVDEFSLDSNGFQVQTSPSKLDPQSFGDRRLIEDNYLPEIEKLLNGLGSNIDRVFIFDWRLRDAGVPRERQNYELDMNDLATWLRPSPAVHIVRSRKLTTFFQIKAQKVSFTECCYTYQTMHHSCYKGGVWRPIESPVQDYPLACCDSSSILDEDLVECDHVRRKFKGSNLYAHHREGHKWYYLSEQRPEEVLLIKNFDSDSDIKAHRCPHVSFRHPFAPLDAKPRKSIEVRALIFSHAPETNQSEGAEMRG</sequence>
<dbReference type="GO" id="GO:0016491">
    <property type="term" value="F:oxidoreductase activity"/>
    <property type="evidence" value="ECO:0007669"/>
    <property type="project" value="InterPro"/>
</dbReference>
<protein>
    <submittedName>
        <fullName evidence="2">Aspirochlorine biosynthesis protein N</fullName>
    </submittedName>
</protein>
<accession>A0A9P5ERU8</accession>
<dbReference type="AlphaFoldDB" id="A0A9P5ERU8"/>
<comment type="similarity">
    <text evidence="1">Belongs to the asaB hydroxylase/desaturase family.</text>
</comment>
<proteinExistence type="inferred from homology"/>
<organism evidence="2 3">
    <name type="scientific">Colletotrichum siamense</name>
    <name type="common">Anthracnose fungus</name>
    <dbReference type="NCBI Taxonomy" id="690259"/>
    <lineage>
        <taxon>Eukaryota</taxon>
        <taxon>Fungi</taxon>
        <taxon>Dikarya</taxon>
        <taxon>Ascomycota</taxon>
        <taxon>Pezizomycotina</taxon>
        <taxon>Sordariomycetes</taxon>
        <taxon>Hypocreomycetidae</taxon>
        <taxon>Glomerellales</taxon>
        <taxon>Glomerellaceae</taxon>
        <taxon>Colletotrichum</taxon>
        <taxon>Colletotrichum gloeosporioides species complex</taxon>
    </lineage>
</organism>
<dbReference type="EMBL" id="QPMT01000021">
    <property type="protein sequence ID" value="KAF4858475.1"/>
    <property type="molecule type" value="Genomic_DNA"/>
</dbReference>
<evidence type="ECO:0000313" key="3">
    <source>
        <dbReference type="Proteomes" id="UP000711996"/>
    </source>
</evidence>
<gene>
    <name evidence="2" type="primary">aclN-1</name>
    <name evidence="2" type="ORF">CGCSCA2_v007237</name>
</gene>
<dbReference type="Proteomes" id="UP000711996">
    <property type="component" value="Unassembled WGS sequence"/>
</dbReference>
<dbReference type="NCBIfam" id="NF041278">
    <property type="entry name" value="CmcJ_NvfI_EfuI"/>
    <property type="match status" value="1"/>
</dbReference>
<keyword evidence="3" id="KW-1185">Reference proteome</keyword>
<comment type="caution">
    <text evidence="2">The sequence shown here is derived from an EMBL/GenBank/DDBJ whole genome shotgun (WGS) entry which is preliminary data.</text>
</comment>
<dbReference type="PANTHER" id="PTHR34598:SF3">
    <property type="entry name" value="OXIDOREDUCTASE AN1597"/>
    <property type="match status" value="1"/>
</dbReference>
<dbReference type="OrthoDB" id="412788at2759"/>
<dbReference type="InterPro" id="IPR044053">
    <property type="entry name" value="AsaB-like"/>
</dbReference>